<reference evidence="2 3" key="1">
    <citation type="submission" date="2017-03" db="EMBL/GenBank/DDBJ databases">
        <title>Genomes of endolithic fungi from Antarctica.</title>
        <authorList>
            <person name="Coleine C."/>
            <person name="Masonjones S."/>
            <person name="Stajich J.E."/>
        </authorList>
    </citation>
    <scope>NUCLEOTIDE SEQUENCE [LARGE SCALE GENOMIC DNA]</scope>
    <source>
        <strain evidence="2 3">CCFEE 5187</strain>
    </source>
</reference>
<keyword evidence="3" id="KW-1185">Reference proteome</keyword>
<proteinExistence type="predicted"/>
<feature type="chain" id="PRO_5020512860" evidence="1">
    <location>
        <begin position="18"/>
        <end position="80"/>
    </location>
</feature>
<keyword evidence="1" id="KW-0732">Signal</keyword>
<gene>
    <name evidence="2" type="ORF">B0A49_11985</name>
</gene>
<feature type="non-terminal residue" evidence="2">
    <location>
        <position position="80"/>
    </location>
</feature>
<comment type="caution">
    <text evidence="2">The sequence shown here is derived from an EMBL/GenBank/DDBJ whole genome shotgun (WGS) entry which is preliminary data.</text>
</comment>
<accession>A0A4U0VNB8</accession>
<dbReference type="Proteomes" id="UP000308768">
    <property type="component" value="Unassembled WGS sequence"/>
</dbReference>
<protein>
    <submittedName>
        <fullName evidence="2">Uncharacterized protein</fullName>
    </submittedName>
</protein>
<evidence type="ECO:0000256" key="1">
    <source>
        <dbReference type="SAM" id="SignalP"/>
    </source>
</evidence>
<sequence length="80" mass="8822">MRASVLLALSAAALSVALPSQAVLQDPQESLQQKYLIELSPGETRWVTEDEKWALRREGLMFFDITDTPDLGTVSKLSST</sequence>
<dbReference type="AlphaFoldDB" id="A0A4U0VNB8"/>
<dbReference type="EMBL" id="NAJN01002581">
    <property type="protein sequence ID" value="TKA50917.1"/>
    <property type="molecule type" value="Genomic_DNA"/>
</dbReference>
<name>A0A4U0VNB8_9PEZI</name>
<evidence type="ECO:0000313" key="2">
    <source>
        <dbReference type="EMBL" id="TKA50917.1"/>
    </source>
</evidence>
<dbReference type="STRING" id="331657.A0A4U0VNB8"/>
<evidence type="ECO:0000313" key="3">
    <source>
        <dbReference type="Proteomes" id="UP000308768"/>
    </source>
</evidence>
<feature type="signal peptide" evidence="1">
    <location>
        <begin position="1"/>
        <end position="17"/>
    </location>
</feature>
<dbReference type="OrthoDB" id="2214at2759"/>
<organism evidence="2 3">
    <name type="scientific">Cryomyces minteri</name>
    <dbReference type="NCBI Taxonomy" id="331657"/>
    <lineage>
        <taxon>Eukaryota</taxon>
        <taxon>Fungi</taxon>
        <taxon>Dikarya</taxon>
        <taxon>Ascomycota</taxon>
        <taxon>Pezizomycotina</taxon>
        <taxon>Dothideomycetes</taxon>
        <taxon>Dothideomycetes incertae sedis</taxon>
        <taxon>Cryomyces</taxon>
    </lineage>
</organism>